<organism evidence="4 5">
    <name type="scientific">Corynebacterium pseudokroppenstedtii</name>
    <dbReference type="NCBI Taxonomy" id="2804917"/>
    <lineage>
        <taxon>Bacteria</taxon>
        <taxon>Bacillati</taxon>
        <taxon>Actinomycetota</taxon>
        <taxon>Actinomycetes</taxon>
        <taxon>Mycobacteriales</taxon>
        <taxon>Corynebacteriaceae</taxon>
        <taxon>Corynebacterium</taxon>
    </lineage>
</organism>
<keyword evidence="5" id="KW-1185">Reference proteome</keyword>
<dbReference type="AlphaFoldDB" id="A0AAU0PYW6"/>
<dbReference type="RefSeq" id="WP_236881698.1">
    <property type="nucleotide sequence ID" value="NZ_CP137757.1"/>
</dbReference>
<dbReference type="PRINTS" id="PR00080">
    <property type="entry name" value="SDRFAMILY"/>
</dbReference>
<dbReference type="NCBIfam" id="NF004826">
    <property type="entry name" value="PRK06182.1"/>
    <property type="match status" value="1"/>
</dbReference>
<dbReference type="Gene3D" id="3.40.50.720">
    <property type="entry name" value="NAD(P)-binding Rossmann-like Domain"/>
    <property type="match status" value="1"/>
</dbReference>
<comment type="similarity">
    <text evidence="1 3">Belongs to the short-chain dehydrogenases/reductases (SDR) family.</text>
</comment>
<protein>
    <submittedName>
        <fullName evidence="4">Oxidoreductase</fullName>
    </submittedName>
</protein>
<dbReference type="EMBL" id="CP137757">
    <property type="protein sequence ID" value="WPF24857.1"/>
    <property type="molecule type" value="Genomic_DNA"/>
</dbReference>
<gene>
    <name evidence="4" type="ORF">Q0N40_10130</name>
</gene>
<evidence type="ECO:0000313" key="4">
    <source>
        <dbReference type="EMBL" id="WPF24857.1"/>
    </source>
</evidence>
<dbReference type="CDD" id="cd05374">
    <property type="entry name" value="17beta-HSD-like_SDR_c"/>
    <property type="match status" value="1"/>
</dbReference>
<keyword evidence="2" id="KW-0560">Oxidoreductase</keyword>
<reference evidence="4 5" key="1">
    <citation type="submission" date="2023-10" db="EMBL/GenBank/DDBJ databases">
        <title>complete genome sequence of Corynebacterium pseudokroppenstedtii P15-C1.</title>
        <authorList>
            <person name="Bruggemann H."/>
            <person name="Poehlein A."/>
        </authorList>
    </citation>
    <scope>NUCLEOTIDE SEQUENCE [LARGE SCALE GENOMIC DNA]</scope>
    <source>
        <strain evidence="4 5">P15_C1</strain>
    </source>
</reference>
<dbReference type="InterPro" id="IPR002347">
    <property type="entry name" value="SDR_fam"/>
</dbReference>
<dbReference type="InterPro" id="IPR036291">
    <property type="entry name" value="NAD(P)-bd_dom_sf"/>
</dbReference>
<dbReference type="KEGG" id="cpsk:Q0N40_10130"/>
<evidence type="ECO:0000256" key="3">
    <source>
        <dbReference type="RuleBase" id="RU000363"/>
    </source>
</evidence>
<evidence type="ECO:0000313" key="5">
    <source>
        <dbReference type="Proteomes" id="UP001174314"/>
    </source>
</evidence>
<accession>A0AAU0PYW6</accession>
<dbReference type="GO" id="GO:0016491">
    <property type="term" value="F:oxidoreductase activity"/>
    <property type="evidence" value="ECO:0007669"/>
    <property type="project" value="UniProtKB-KW"/>
</dbReference>
<dbReference type="PANTHER" id="PTHR44169">
    <property type="entry name" value="NADPH-DEPENDENT 1-ACYLDIHYDROXYACETONE PHOSPHATE REDUCTASE"/>
    <property type="match status" value="1"/>
</dbReference>
<dbReference type="Proteomes" id="UP001174314">
    <property type="component" value="Chromosome"/>
</dbReference>
<name>A0AAU0PYW6_9CORY</name>
<dbReference type="Pfam" id="PF00106">
    <property type="entry name" value="adh_short"/>
    <property type="match status" value="1"/>
</dbReference>
<sequence length="293" mass="32020">MMARTIPDTSHTNRSSSLDDKKVALVTGATSGIGRSAALKLLKKGFVVYGAARREDRLRELARDGVRTLRMDVTDEDSMREGINTIIDDAGRIDVLINCAGYGVVGAIEDVDPEDARRQFEVNVFGPMALVRLVAPHMREQGEGRIVNVSSIAGKVPALLGGWYHGSKFALEGLSDCLRLELEPWGIDVSVVEPGPVKTEWPHIAQESMEETSDGGAYAEMAHAVAESVEFKHRPGMVSRPGTVARVVVKAATTERPRTRYAVGPLAKLTVLLRRLLPDRAVDFFIRKSYKLG</sequence>
<evidence type="ECO:0000256" key="2">
    <source>
        <dbReference type="ARBA" id="ARBA00023002"/>
    </source>
</evidence>
<dbReference type="PRINTS" id="PR00081">
    <property type="entry name" value="GDHRDH"/>
</dbReference>
<dbReference type="SUPFAM" id="SSF51735">
    <property type="entry name" value="NAD(P)-binding Rossmann-fold domains"/>
    <property type="match status" value="1"/>
</dbReference>
<proteinExistence type="inferred from homology"/>
<dbReference type="PANTHER" id="PTHR44169:SF6">
    <property type="entry name" value="NADPH-DEPENDENT 1-ACYLDIHYDROXYACETONE PHOSPHATE REDUCTASE"/>
    <property type="match status" value="1"/>
</dbReference>
<evidence type="ECO:0000256" key="1">
    <source>
        <dbReference type="ARBA" id="ARBA00006484"/>
    </source>
</evidence>